<reference evidence="1 2" key="1">
    <citation type="journal article" date="2018" name="Mol. Biol. Evol.">
        <title>Broad Genomic Sampling Reveals a Smut Pathogenic Ancestry of the Fungal Clade Ustilaginomycotina.</title>
        <authorList>
            <person name="Kijpornyongpan T."/>
            <person name="Mondo S.J."/>
            <person name="Barry K."/>
            <person name="Sandor L."/>
            <person name="Lee J."/>
            <person name="Lipzen A."/>
            <person name="Pangilinan J."/>
            <person name="LaButti K."/>
            <person name="Hainaut M."/>
            <person name="Henrissat B."/>
            <person name="Grigoriev I.V."/>
            <person name="Spatafora J.W."/>
            <person name="Aime M.C."/>
        </authorList>
    </citation>
    <scope>NUCLEOTIDE SEQUENCE [LARGE SCALE GENOMIC DNA]</scope>
    <source>
        <strain evidence="1 2">SA 807</strain>
    </source>
</reference>
<evidence type="ECO:0000313" key="1">
    <source>
        <dbReference type="EMBL" id="PWN51248.1"/>
    </source>
</evidence>
<sequence length="1105" mass="119417">MTPRSAVDYRKGSPPTSSSPFSSASSSPRDSPEDNPLPSSSDSVDSLVAHLNGAGLNLGFSVPDLDKQPSRPPLPKAPPVSLSTLKGSSAQRAVSEGASSIASSSPGQPSKHHPHTDKLPVDFDPEPESWKRHPLPVRLGLVPPTAGDLGQEGASQDAFPHPAGASEWPARFGHGFYFCIPPPTPVQRPLASPSTTALTRPGGDRSASATLARQPLSAVSSLGSRPSEQAPKSSSQTSENPGHHYAYVSDWTSRFESGLYASMAAMAGASSAMPIQGRRSRANSSAAKVSPPAKNEKPPPLPTAESKPRPPDAQKPDLPWDPSSYFKTCSFRSKGKVRERRHHAFPRSEVPYWLGYDRESLEAESYAHITGLLSLHSHTLIKFPEDRKPARVLDLGCGTGAWCLDLAREWPDTEFIGLDVCPIQSDLSVLGEPELARRISWVVANFLRRLPFPDDSFDYVHIRFVQFGVPEDRWPDLVSEAERVLAPGGVLEILEGNYIFYGRPHLVDESELGSRDQTQHHTVKIKNAKRSSAGSDGPNYDPIEIVVERMLHRRFINPTPLSIIPSTLLTGGLTNVALGNPRHIPIRAESSAARRKAARERSGHSGSSKEASAEEAWEEKFTKRKQIGRPLNSSFHIDDMDLFRALNLIHTCQLLSSSRALIWEEAEAEKHEILSQRRPAPNAANGGGVSETLHRRIGQGHPLASQPFAHPWESREQFEEAMDRWFNDIMVRADLASMIDRHLGWDHGDEELTVEGRKQAERKRKMSKAPLPLLADPLSSEPKRFSGEDEESEPATPDRAAVTARDERDEGGGGGSRIELEPTGLGEGYVRNTEKSQSAEELSTPLQSSNPSPTSVQRSGEGSWVGGSKPPFSSSTTRSSRRPTSSGGVSLSKPRKGRISEGWSKTMMSHQPHRTNPNSNMIMHPSFVPAHIFGGNPTTIVDTLTTRSPRPPSIESPTRSARSPNRPRSSGSGGNKRDETSSPPPSPGTRVATRAQRYANSILSTTTTSSGASAKTAQTASTNTANTSGNSTHAAVAATSSENVGLGIGAGDGTVANSTNTPSFPTILFDPSSRKDKETNRVRISKPPIPVLGFYDVTGFIASAI</sequence>
<evidence type="ECO:0000313" key="2">
    <source>
        <dbReference type="Proteomes" id="UP000245626"/>
    </source>
</evidence>
<gene>
    <name evidence="1" type="ORF">IE53DRAFT_368224</name>
</gene>
<dbReference type="EMBL" id="KZ819858">
    <property type="protein sequence ID" value="PWN51248.1"/>
    <property type="molecule type" value="Genomic_DNA"/>
</dbReference>
<name>A0ACD0NZC8_9BASI</name>
<organism evidence="1 2">
    <name type="scientific">Violaceomyces palustris</name>
    <dbReference type="NCBI Taxonomy" id="1673888"/>
    <lineage>
        <taxon>Eukaryota</taxon>
        <taxon>Fungi</taxon>
        <taxon>Dikarya</taxon>
        <taxon>Basidiomycota</taxon>
        <taxon>Ustilaginomycotina</taxon>
        <taxon>Ustilaginomycetes</taxon>
        <taxon>Violaceomycetales</taxon>
        <taxon>Violaceomycetaceae</taxon>
        <taxon>Violaceomyces</taxon>
    </lineage>
</organism>
<keyword evidence="2" id="KW-1185">Reference proteome</keyword>
<proteinExistence type="predicted"/>
<accession>A0ACD0NZC8</accession>
<protein>
    <submittedName>
        <fullName evidence="1">Uncharacterized protein</fullName>
    </submittedName>
</protein>
<dbReference type="Proteomes" id="UP000245626">
    <property type="component" value="Unassembled WGS sequence"/>
</dbReference>